<dbReference type="EMBL" id="PQXF01000043">
    <property type="protein sequence ID" value="PXF58051.1"/>
    <property type="molecule type" value="Genomic_DNA"/>
</dbReference>
<accession>A0AC61KZM7</accession>
<protein>
    <submittedName>
        <fullName evidence="1">Lysine 2,3-aminomutase</fullName>
    </submittedName>
</protein>
<dbReference type="Proteomes" id="UP000248329">
    <property type="component" value="Unassembled WGS sequence"/>
</dbReference>
<organism evidence="1 2">
    <name type="scientific">Candidatus Methanogaster sp</name>
    <dbReference type="NCBI Taxonomy" id="3386292"/>
    <lineage>
        <taxon>Archaea</taxon>
        <taxon>Methanobacteriati</taxon>
        <taxon>Methanobacteriota</taxon>
        <taxon>Stenosarchaea group</taxon>
        <taxon>Methanomicrobia</taxon>
        <taxon>Methanosarcinales</taxon>
        <taxon>ANME-2 cluster</taxon>
        <taxon>Candidatus Methanogasteraceae</taxon>
        <taxon>Candidatus Methanogaster</taxon>
    </lineage>
</organism>
<evidence type="ECO:0000313" key="1">
    <source>
        <dbReference type="EMBL" id="PXF58051.1"/>
    </source>
</evidence>
<evidence type="ECO:0000313" key="2">
    <source>
        <dbReference type="Proteomes" id="UP000248329"/>
    </source>
</evidence>
<sequence>MNRGETEQWSDWRRQFSNRIKGLDALSGLLQLTSSEKEIYRDVIAQYRYAVTPYYLSLIDWSDPDDPIRKQCIPDPEEISFSLPGSEKDPLAERAHMSVPGLIHRYPDRVLAMVTGTCAVYCRHCNRKRTWRKPEAGSTREALYRMADYVAGSPRVREVIVSGGDPLTMPLNLLDDFLKAFREISHVEVLRIGTRIPVVLPMRITDDLCQMLAVHRPLWINTHFNHPREITPESTEACERLLKAGIPLSNQTVLLKGVNDSLEVIRDLCRWLQKIMVRPYYLFHCDAVQGTDHFRTDIRKGVKIIQGLWGKIGGLCIPNYVVDLPGGGGKAMMIPSSLLEFGKDEAIFRTFEGKIVRYPCPEGADAGELINL</sequence>
<reference evidence="1" key="1">
    <citation type="submission" date="2018-01" db="EMBL/GenBank/DDBJ databases">
        <authorList>
            <person name="Krukenberg V."/>
        </authorList>
    </citation>
    <scope>NUCLEOTIDE SEQUENCE</scope>
    <source>
        <strain evidence="1">E20ANME2</strain>
    </source>
</reference>
<comment type="caution">
    <text evidence="1">The sequence shown here is derived from an EMBL/GenBank/DDBJ whole genome shotgun (WGS) entry which is preliminary data.</text>
</comment>
<gene>
    <name evidence="1" type="ORF">C4B59_13985</name>
</gene>
<proteinExistence type="predicted"/>
<name>A0AC61KZM7_9EURY</name>